<accession>A0AAE3VIU2</accession>
<proteinExistence type="predicted"/>
<feature type="transmembrane region" description="Helical" evidence="1">
    <location>
        <begin position="260"/>
        <end position="280"/>
    </location>
</feature>
<feature type="transmembrane region" description="Helical" evidence="1">
    <location>
        <begin position="384"/>
        <end position="403"/>
    </location>
</feature>
<evidence type="ECO:0000256" key="1">
    <source>
        <dbReference type="SAM" id="Phobius"/>
    </source>
</evidence>
<reference evidence="2" key="1">
    <citation type="submission" date="2023-07" db="EMBL/GenBank/DDBJ databases">
        <title>Genomic Encyclopedia of Type Strains, Phase IV (KMG-IV): sequencing the most valuable type-strain genomes for metagenomic binning, comparative biology and taxonomic classification.</title>
        <authorList>
            <person name="Goeker M."/>
        </authorList>
    </citation>
    <scope>NUCLEOTIDE SEQUENCE</scope>
    <source>
        <strain evidence="2">DSM 24202</strain>
    </source>
</reference>
<feature type="transmembrane region" description="Helical" evidence="1">
    <location>
        <begin position="57"/>
        <end position="76"/>
    </location>
</feature>
<comment type="caution">
    <text evidence="2">The sequence shown here is derived from an EMBL/GenBank/DDBJ whole genome shotgun (WGS) entry which is preliminary data.</text>
</comment>
<sequence length="508" mass="58037">MGTKHRGGHATKLEAAEDHLVVDYSACCLRRKTSYPCKRKVTYMDTAFVLASWRRRFMCWPAALYCLFAALVAFFFQLGDLVTVGNHGYVLLECAWDGRLLSFYEIAGAYEGLDIVCYELPMYMTFALWNLPLFIINKVFGLALNYGVVTYWCRLLLFLMFLLLGAVLERIIHHDFQAEEKTGEDAFDLFLTAPLAFFCIVLLGCYDVFCVFFMLLGVHHLLRGNKRLFVIMFALANCYKFFSFFTFVPLLLLCEKRFWWLFKAVVKSLVPILFFVLVSWRLPGRDVTSDFTSRMLSKLFAVSYPMGSGYYGSVFAAFLALLCILVYAYIPPDVATRRRLIAYIPLVVYSLFMLLIPWHGQWVLLLVPFMIINLLLCPSQRRTLLYLEGGMALTFFAVSSLHGGFDERLITICSAASWLFGMAKAHAFEYSMRTFLLASPMISALAISLFSASLVAYPLLCCPFWYKRLERAAFQPSFTRAEKVLRLCCVLAFIAAAFLGWSLSTYCS</sequence>
<keyword evidence="1" id="KW-0472">Membrane</keyword>
<feature type="transmembrane region" description="Helical" evidence="1">
    <location>
        <begin position="362"/>
        <end position="377"/>
    </location>
</feature>
<keyword evidence="3" id="KW-1185">Reference proteome</keyword>
<protein>
    <submittedName>
        <fullName evidence="2">Uncharacterized protein</fullName>
    </submittedName>
</protein>
<dbReference type="AlphaFoldDB" id="A0AAE3VIU2"/>
<dbReference type="Proteomes" id="UP001238163">
    <property type="component" value="Unassembled WGS sequence"/>
</dbReference>
<keyword evidence="1" id="KW-1133">Transmembrane helix</keyword>
<feature type="transmembrane region" description="Helical" evidence="1">
    <location>
        <begin position="149"/>
        <end position="168"/>
    </location>
</feature>
<keyword evidence="1" id="KW-0812">Transmembrane</keyword>
<feature type="transmembrane region" description="Helical" evidence="1">
    <location>
        <begin position="228"/>
        <end position="253"/>
    </location>
</feature>
<organism evidence="2 3">
    <name type="scientific">Oligosphaera ethanolica</name>
    <dbReference type="NCBI Taxonomy" id="760260"/>
    <lineage>
        <taxon>Bacteria</taxon>
        <taxon>Pseudomonadati</taxon>
        <taxon>Lentisphaerota</taxon>
        <taxon>Oligosphaeria</taxon>
        <taxon>Oligosphaerales</taxon>
        <taxon>Oligosphaeraceae</taxon>
        <taxon>Oligosphaera</taxon>
    </lineage>
</organism>
<dbReference type="EMBL" id="JAUSVL010000001">
    <property type="protein sequence ID" value="MDQ0291347.1"/>
    <property type="molecule type" value="Genomic_DNA"/>
</dbReference>
<feature type="transmembrane region" description="Helical" evidence="1">
    <location>
        <begin position="435"/>
        <end position="460"/>
    </location>
</feature>
<feature type="transmembrane region" description="Helical" evidence="1">
    <location>
        <begin position="309"/>
        <end position="328"/>
    </location>
</feature>
<name>A0AAE3VIU2_9BACT</name>
<feature type="transmembrane region" description="Helical" evidence="1">
    <location>
        <begin position="189"/>
        <end position="216"/>
    </location>
</feature>
<evidence type="ECO:0000313" key="2">
    <source>
        <dbReference type="EMBL" id="MDQ0291347.1"/>
    </source>
</evidence>
<evidence type="ECO:0000313" key="3">
    <source>
        <dbReference type="Proteomes" id="UP001238163"/>
    </source>
</evidence>
<feature type="transmembrane region" description="Helical" evidence="1">
    <location>
        <begin position="484"/>
        <end position="503"/>
    </location>
</feature>
<gene>
    <name evidence="2" type="ORF">J3R75_003454</name>
</gene>